<dbReference type="AlphaFoldDB" id="A0A9X3D112"/>
<evidence type="ECO:0000313" key="3">
    <source>
        <dbReference type="Proteomes" id="UP001143347"/>
    </source>
</evidence>
<evidence type="ECO:0000313" key="2">
    <source>
        <dbReference type="EMBL" id="MCX2962945.1"/>
    </source>
</evidence>
<sequence length="132" mass="14060">MAAEHDQPHIPDPADSVNPELASAVDAEDLDEDRLQLDPLEEGMDPPEGWSAADRTGVTAREQREGETLDERLAEEEPDFGDTPEAGAVAEDERQPDGTDDRRTTTSGGQSADEAGGSVAAAQRTPGFDEET</sequence>
<dbReference type="EMBL" id="JAPKFM010000002">
    <property type="protein sequence ID" value="MCX2962945.1"/>
    <property type="molecule type" value="Genomic_DNA"/>
</dbReference>
<dbReference type="Proteomes" id="UP001143347">
    <property type="component" value="Unassembled WGS sequence"/>
</dbReference>
<comment type="caution">
    <text evidence="2">The sequence shown here is derived from an EMBL/GenBank/DDBJ whole genome shotgun (WGS) entry which is preliminary data.</text>
</comment>
<protein>
    <recommendedName>
        <fullName evidence="4">DUF5709 domain-containing protein</fullName>
    </recommendedName>
</protein>
<feature type="compositionally biased region" description="Basic and acidic residues" evidence="1">
    <location>
        <begin position="61"/>
        <end position="72"/>
    </location>
</feature>
<dbReference type="RefSeq" id="WP_235726066.1">
    <property type="nucleotide sequence ID" value="NZ_JAPKFM010000002.1"/>
</dbReference>
<organism evidence="2 3">
    <name type="scientific">Gordonia aquimaris</name>
    <dbReference type="NCBI Taxonomy" id="2984863"/>
    <lineage>
        <taxon>Bacteria</taxon>
        <taxon>Bacillati</taxon>
        <taxon>Actinomycetota</taxon>
        <taxon>Actinomycetes</taxon>
        <taxon>Mycobacteriales</taxon>
        <taxon>Gordoniaceae</taxon>
        <taxon>Gordonia</taxon>
    </lineage>
</organism>
<feature type="compositionally biased region" description="Basic and acidic residues" evidence="1">
    <location>
        <begin position="91"/>
        <end position="104"/>
    </location>
</feature>
<gene>
    <name evidence="2" type="ORF">OSB52_02430</name>
</gene>
<reference evidence="2" key="1">
    <citation type="submission" date="2022-10" db="EMBL/GenBank/DDBJ databases">
        <title>WGS of marine actinomycetes from Thailand.</title>
        <authorList>
            <person name="Thawai C."/>
        </authorList>
    </citation>
    <scope>NUCLEOTIDE SEQUENCE</scope>
    <source>
        <strain evidence="2">SW21</strain>
    </source>
</reference>
<evidence type="ECO:0008006" key="4">
    <source>
        <dbReference type="Google" id="ProtNLM"/>
    </source>
</evidence>
<accession>A0A9X3D112</accession>
<feature type="compositionally biased region" description="Acidic residues" evidence="1">
    <location>
        <begin position="73"/>
        <end position="82"/>
    </location>
</feature>
<name>A0A9X3D112_9ACTN</name>
<feature type="region of interest" description="Disordered" evidence="1">
    <location>
        <begin position="1"/>
        <end position="132"/>
    </location>
</feature>
<evidence type="ECO:0000256" key="1">
    <source>
        <dbReference type="SAM" id="MobiDB-lite"/>
    </source>
</evidence>
<proteinExistence type="predicted"/>
<keyword evidence="3" id="KW-1185">Reference proteome</keyword>